<name>A0A5R8KFA0_9BACT</name>
<dbReference type="PANTHER" id="PTHR36966:SF1">
    <property type="entry name" value="REP-ASSOCIATED TYROSINE TRANSPOSASE"/>
    <property type="match status" value="1"/>
</dbReference>
<sequence length="127" mass="15381">MELLHDIWSNEATAWLVGPYVLMPDHLHFLCVPKDLRQGIDIEKWTAFWKQRFSRRIGQPEWRWQRGIFHHRLRNDAQLQEKLEYMQENPVVKNLADKSNSWPWRGEVHDLHMAMNSFHQPSPSKQR</sequence>
<dbReference type="InterPro" id="IPR036515">
    <property type="entry name" value="Transposase_17_sf"/>
</dbReference>
<dbReference type="PANTHER" id="PTHR36966">
    <property type="entry name" value="REP-ASSOCIATED TYROSINE TRANSPOSASE"/>
    <property type="match status" value="1"/>
</dbReference>
<dbReference type="Proteomes" id="UP000306196">
    <property type="component" value="Unassembled WGS sequence"/>
</dbReference>
<dbReference type="Gene3D" id="3.30.70.1290">
    <property type="entry name" value="Transposase IS200-like"/>
    <property type="match status" value="1"/>
</dbReference>
<dbReference type="EMBL" id="VAUV01000009">
    <property type="protein sequence ID" value="TLD70279.1"/>
    <property type="molecule type" value="Genomic_DNA"/>
</dbReference>
<proteinExistence type="predicted"/>
<dbReference type="SUPFAM" id="SSF143422">
    <property type="entry name" value="Transposase IS200-like"/>
    <property type="match status" value="1"/>
</dbReference>
<protein>
    <recommendedName>
        <fullName evidence="3">Transposase IS200-like domain-containing protein</fullName>
    </recommendedName>
</protein>
<evidence type="ECO:0000313" key="2">
    <source>
        <dbReference type="Proteomes" id="UP000306196"/>
    </source>
</evidence>
<evidence type="ECO:0000313" key="1">
    <source>
        <dbReference type="EMBL" id="TLD70279.1"/>
    </source>
</evidence>
<dbReference type="GO" id="GO:0043565">
    <property type="term" value="F:sequence-specific DNA binding"/>
    <property type="evidence" value="ECO:0007669"/>
    <property type="project" value="TreeGrafter"/>
</dbReference>
<gene>
    <name evidence="1" type="ORF">FEM03_13925</name>
</gene>
<dbReference type="GO" id="GO:0004803">
    <property type="term" value="F:transposase activity"/>
    <property type="evidence" value="ECO:0007669"/>
    <property type="project" value="InterPro"/>
</dbReference>
<accession>A0A5R8KFA0</accession>
<dbReference type="GO" id="GO:0006313">
    <property type="term" value="P:DNA transposition"/>
    <property type="evidence" value="ECO:0007669"/>
    <property type="project" value="InterPro"/>
</dbReference>
<keyword evidence="2" id="KW-1185">Reference proteome</keyword>
<comment type="caution">
    <text evidence="1">The sequence shown here is derived from an EMBL/GenBank/DDBJ whole genome shotgun (WGS) entry which is preliminary data.</text>
</comment>
<organism evidence="1 2">
    <name type="scientific">Phragmitibacter flavus</name>
    <dbReference type="NCBI Taxonomy" id="2576071"/>
    <lineage>
        <taxon>Bacteria</taxon>
        <taxon>Pseudomonadati</taxon>
        <taxon>Verrucomicrobiota</taxon>
        <taxon>Verrucomicrobiia</taxon>
        <taxon>Verrucomicrobiales</taxon>
        <taxon>Verrucomicrobiaceae</taxon>
        <taxon>Phragmitibacter</taxon>
    </lineage>
</organism>
<evidence type="ECO:0008006" key="3">
    <source>
        <dbReference type="Google" id="ProtNLM"/>
    </source>
</evidence>
<dbReference type="InterPro" id="IPR052715">
    <property type="entry name" value="RAYT_transposase"/>
</dbReference>
<dbReference type="AlphaFoldDB" id="A0A5R8KFA0"/>
<reference evidence="1 2" key="1">
    <citation type="submission" date="2019-05" db="EMBL/GenBank/DDBJ databases">
        <title>Verrucobacter flavum gen. nov., sp. nov. a new member of the family Verrucomicrobiaceae.</title>
        <authorList>
            <person name="Szuroczki S."/>
            <person name="Abbaszade G."/>
            <person name="Szabo A."/>
            <person name="Felfoldi T."/>
            <person name="Schumann P."/>
            <person name="Boka K."/>
            <person name="Keki Z."/>
            <person name="Toumi M."/>
            <person name="Toth E."/>
        </authorList>
    </citation>
    <scope>NUCLEOTIDE SEQUENCE [LARGE SCALE GENOMIC DNA]</scope>
    <source>
        <strain evidence="1 2">MG-N-17</strain>
    </source>
</reference>